<evidence type="ECO:0008006" key="11">
    <source>
        <dbReference type="Google" id="ProtNLM"/>
    </source>
</evidence>
<dbReference type="Gene3D" id="3.40.50.10840">
    <property type="entry name" value="Putative sugar-binding, N-terminal domain"/>
    <property type="match status" value="1"/>
</dbReference>
<keyword evidence="5" id="KW-0067">ATP-binding</keyword>
<evidence type="ECO:0000259" key="8">
    <source>
        <dbReference type="Pfam" id="PF17042"/>
    </source>
</evidence>
<dbReference type="AlphaFoldDB" id="A0AAV2W004"/>
<keyword evidence="6" id="KW-0119">Carbohydrate metabolism</keyword>
<dbReference type="InterPro" id="IPR042213">
    <property type="entry name" value="NBD_C_sf"/>
</dbReference>
<organism evidence="9 10">
    <name type="scientific">Vibrio nigripulchritudo SOn1</name>
    <dbReference type="NCBI Taxonomy" id="1238450"/>
    <lineage>
        <taxon>Bacteria</taxon>
        <taxon>Pseudomonadati</taxon>
        <taxon>Pseudomonadota</taxon>
        <taxon>Gammaproteobacteria</taxon>
        <taxon>Vibrionales</taxon>
        <taxon>Vibrionaceae</taxon>
        <taxon>Vibrio</taxon>
    </lineage>
</organism>
<dbReference type="Proteomes" id="UP000018211">
    <property type="component" value="Unassembled WGS sequence"/>
</dbReference>
<keyword evidence="3" id="KW-0547">Nucleotide-binding</keyword>
<feature type="domain" description="Four-carbon acid sugar kinase N-terminal" evidence="7">
    <location>
        <begin position="5"/>
        <end position="121"/>
    </location>
</feature>
<evidence type="ECO:0000259" key="7">
    <source>
        <dbReference type="Pfam" id="PF07005"/>
    </source>
</evidence>
<evidence type="ECO:0000256" key="6">
    <source>
        <dbReference type="ARBA" id="ARBA00023277"/>
    </source>
</evidence>
<gene>
    <name evidence="9" type="ORF">VIBNISOn1_p0144</name>
</gene>
<evidence type="ECO:0000313" key="9">
    <source>
        <dbReference type="EMBL" id="CCO50307.1"/>
    </source>
</evidence>
<name>A0AAV2W004_9VIBR</name>
<dbReference type="GO" id="GO:0005524">
    <property type="term" value="F:ATP binding"/>
    <property type="evidence" value="ECO:0007669"/>
    <property type="project" value="UniProtKB-KW"/>
</dbReference>
<dbReference type="Gene3D" id="3.40.980.20">
    <property type="entry name" value="Four-carbon acid sugar kinase, nucleotide binding domain"/>
    <property type="match status" value="1"/>
</dbReference>
<evidence type="ECO:0000313" key="10">
    <source>
        <dbReference type="Proteomes" id="UP000018211"/>
    </source>
</evidence>
<feature type="domain" description="Four-carbon acid sugar kinase nucleotide binding" evidence="8">
    <location>
        <begin position="239"/>
        <end position="323"/>
    </location>
</feature>
<evidence type="ECO:0000256" key="5">
    <source>
        <dbReference type="ARBA" id="ARBA00022840"/>
    </source>
</evidence>
<evidence type="ECO:0000256" key="2">
    <source>
        <dbReference type="ARBA" id="ARBA00022679"/>
    </source>
</evidence>
<evidence type="ECO:0000256" key="3">
    <source>
        <dbReference type="ARBA" id="ARBA00022741"/>
    </source>
</evidence>
<keyword evidence="4" id="KW-0418">Kinase</keyword>
<dbReference type="Pfam" id="PF17042">
    <property type="entry name" value="NBD_C"/>
    <property type="match status" value="1"/>
</dbReference>
<reference evidence="9 10" key="1">
    <citation type="journal article" date="2013" name="ISME J.">
        <title>Comparative genomics of pathogenic lineages of Vibrio nigripulchritudo identifies virulence-associated traits.</title>
        <authorList>
            <person name="Goudenege D."/>
            <person name="Labreuche Y."/>
            <person name="Krin E."/>
            <person name="Ansquer D."/>
            <person name="Mangenot S."/>
            <person name="Calteau A."/>
            <person name="Medigue C."/>
            <person name="Mazel D."/>
            <person name="Polz M.F."/>
            <person name="Le Roux F."/>
        </authorList>
    </citation>
    <scope>NUCLEOTIDE SEQUENCE [LARGE SCALE GENOMIC DNA]</scope>
    <source>
        <strain evidence="9 10">SOn1</strain>
    </source>
</reference>
<keyword evidence="2" id="KW-0808">Transferase</keyword>
<evidence type="ECO:0000256" key="1">
    <source>
        <dbReference type="ARBA" id="ARBA00005715"/>
    </source>
</evidence>
<comment type="caution">
    <text evidence="9">The sequence shown here is derived from an EMBL/GenBank/DDBJ whole genome shotgun (WGS) entry which is preliminary data.</text>
</comment>
<dbReference type="InterPro" id="IPR031475">
    <property type="entry name" value="NBD_C"/>
</dbReference>
<dbReference type="InterPro" id="IPR037051">
    <property type="entry name" value="4-carb_acid_sugar_kinase_N_sf"/>
</dbReference>
<dbReference type="Pfam" id="PF07005">
    <property type="entry name" value="SBD_N"/>
    <property type="match status" value="1"/>
</dbReference>
<comment type="similarity">
    <text evidence="1">Belongs to the four-carbon acid sugar kinase family.</text>
</comment>
<proteinExistence type="inferred from homology"/>
<evidence type="ECO:0000256" key="4">
    <source>
        <dbReference type="ARBA" id="ARBA00022777"/>
    </source>
</evidence>
<accession>A0AAV2W004</accession>
<dbReference type="GO" id="GO:0016301">
    <property type="term" value="F:kinase activity"/>
    <property type="evidence" value="ECO:0007669"/>
    <property type="project" value="UniProtKB-KW"/>
</dbReference>
<dbReference type="RefSeq" id="WP_022614176.1">
    <property type="nucleotide sequence ID" value="NZ_LK391966.1"/>
</dbReference>
<dbReference type="InterPro" id="IPR010737">
    <property type="entry name" value="4-carb_acid_sugar_kinase_N"/>
</dbReference>
<protein>
    <recommendedName>
        <fullName evidence="11">Four-carbon acid sugar kinase family protein</fullName>
    </recommendedName>
</protein>
<dbReference type="EMBL" id="CAOF01000200">
    <property type="protein sequence ID" value="CCO50307.1"/>
    <property type="molecule type" value="Genomic_DNA"/>
</dbReference>
<dbReference type="SUPFAM" id="SSF142764">
    <property type="entry name" value="YgbK-like"/>
    <property type="match status" value="1"/>
</dbReference>
<sequence length="329" mass="34792">MSTRLLIIADDLTGALDTAVPFCSVNNKVLVAVSNEALADALQSDADIVAVSTRSREMDSEEAFEQVKHAVDLAKGIPIFKKVDSRLKGNLVSELNAIPDASFLVAPALPSFERVVINGHVRGFGVDDPIDIASALGLHASRSTIPDTVTEDDMDSVIASQRGQILIGARGLSVALARSMGIASYVPASLEGRTALAIGSTDPITTEQVEHLDRTKVKILKAPSGVYQGHYSGEKHVLLQAVKGARKSREEVAKLLAKSFKSFVLECDNLILSGGATAESMLDELGIKVLDLEGELLPGIPVAKALGWRVVTKSGGFGCPDVLSQLIET</sequence>